<proteinExistence type="predicted"/>
<dbReference type="EMBL" id="CP147405">
    <property type="protein sequence ID" value="WXB94970.1"/>
    <property type="molecule type" value="Genomic_DNA"/>
</dbReference>
<feature type="domain" description="CD-NTase-associated protein 12/Pycsar effector protein TIR" evidence="1">
    <location>
        <begin position="151"/>
        <end position="269"/>
    </location>
</feature>
<dbReference type="InterPro" id="IPR014571">
    <property type="entry name" value="UCP032620"/>
</dbReference>
<keyword evidence="2" id="KW-0614">Plasmid</keyword>
<evidence type="ECO:0000313" key="2">
    <source>
        <dbReference type="EMBL" id="WXB94970.1"/>
    </source>
</evidence>
<dbReference type="RefSeq" id="WP_338754862.1">
    <property type="nucleotide sequence ID" value="NZ_CP147405.1"/>
</dbReference>
<dbReference type="InterPro" id="IPR019302">
    <property type="entry name" value="CAP12/PCTIR_TIR_dom"/>
</dbReference>
<protein>
    <submittedName>
        <fullName evidence="2">Nucleotide-binding protein</fullName>
    </submittedName>
</protein>
<name>A0ABZ2NCI5_9BACI</name>
<sequence>MFEKQNERPYLIISKEEAEKQIEEQIQKGCEFYKREVLSKGELEQVLNDVERWIRYTYELLESFFNNTDPAKEFKNAGDALLISIKKSILTEDIEDLFKGFIKDFKLDLNHYLENLRSLQERLKFYERPTIETKEDTTAQHKLPSKINTNKVFIVHGHDNEAKETVARFIEKIGLEAIILHEQASAGRTIIEKIEAHSEVDFAIVLLTPDDVGAAKDKKDNLQPRARQNVILELGYFMAKLGRGKVAALHKGNTDIPSDYQGVLYTPLDTSGAWKYFLAKEMQAAGINVDMNKI</sequence>
<organism evidence="2 3">
    <name type="scientific">Bacillus kandeliae</name>
    <dbReference type="NCBI Taxonomy" id="3129297"/>
    <lineage>
        <taxon>Bacteria</taxon>
        <taxon>Bacillati</taxon>
        <taxon>Bacillota</taxon>
        <taxon>Bacilli</taxon>
        <taxon>Bacillales</taxon>
        <taxon>Bacillaceae</taxon>
        <taxon>Bacillus</taxon>
    </lineage>
</organism>
<keyword evidence="3" id="KW-1185">Reference proteome</keyword>
<dbReference type="Proteomes" id="UP001387364">
    <property type="component" value="Plasmid unnamed1"/>
</dbReference>
<reference evidence="2 3" key="1">
    <citation type="submission" date="2024-02" db="EMBL/GenBank/DDBJ databases">
        <title>Seven novel Bacillus-like species.</title>
        <authorList>
            <person name="Liu G."/>
        </authorList>
    </citation>
    <scope>NUCLEOTIDE SEQUENCE [LARGE SCALE GENOMIC DNA]</scope>
    <source>
        <strain evidence="2 3">FJAT-52991</strain>
        <plasmid evidence="2 3">unnamed1</plasmid>
    </source>
</reference>
<accession>A0ABZ2NCI5</accession>
<gene>
    <name evidence="2" type="ORF">WDJ61_18490</name>
</gene>
<dbReference type="Pfam" id="PF10137">
    <property type="entry name" value="CAP12-PCTIR_TIR"/>
    <property type="match status" value="1"/>
</dbReference>
<dbReference type="PIRSF" id="PIRSF032620">
    <property type="entry name" value="UCP032620"/>
    <property type="match status" value="1"/>
</dbReference>
<evidence type="ECO:0000313" key="3">
    <source>
        <dbReference type="Proteomes" id="UP001387364"/>
    </source>
</evidence>
<geneLocation type="plasmid" evidence="2 3">
    <name>unnamed1</name>
</geneLocation>
<evidence type="ECO:0000259" key="1">
    <source>
        <dbReference type="Pfam" id="PF10137"/>
    </source>
</evidence>